<name>A0A8B7CYS9_PHODC</name>
<keyword evidence="2" id="KW-0805">Transcription regulation</keyword>
<evidence type="ECO:0000313" key="8">
    <source>
        <dbReference type="Proteomes" id="UP000228380"/>
    </source>
</evidence>
<accession>A0A8B7CYS9</accession>
<dbReference type="AlphaFoldDB" id="A0A8B7CYS9"/>
<dbReference type="GO" id="GO:0009873">
    <property type="term" value="P:ethylene-activated signaling pathway"/>
    <property type="evidence" value="ECO:0007669"/>
    <property type="project" value="InterPro"/>
</dbReference>
<keyword evidence="3" id="KW-0238">DNA-binding</keyword>
<dbReference type="FunFam" id="3.30.730.10:FF:000001">
    <property type="entry name" value="Ethylene-responsive transcription factor 2"/>
    <property type="match status" value="1"/>
</dbReference>
<evidence type="ECO:0000256" key="5">
    <source>
        <dbReference type="ARBA" id="ARBA00023242"/>
    </source>
</evidence>
<dbReference type="Gene3D" id="3.30.730.10">
    <property type="entry name" value="AP2/ERF domain"/>
    <property type="match status" value="1"/>
</dbReference>
<dbReference type="PRINTS" id="PR00367">
    <property type="entry name" value="ETHRSPELEMNT"/>
</dbReference>
<sequence>MYAQGPIPDAADVSLLESIRHHLLDDSNPFDFPSSLPPSTAGGLPFRPDDSDDMLLYAFVQHAFRPPAVAVKIEQAPPPPTPAELLAAPARGRHYRGVRRRPWGKFAAEIRDPAKNGARVWLGTFETAEDAALAYDRAAFRMRGSRALLNFPLLVGSHDAAPAPAKRASSDLPGTPSSSPKRRKRGAASAGPVCSPAPAPVQVSSPAPAGFGSAFSGPGSQQTSVSVDKLWVSY</sequence>
<gene>
    <name evidence="9" type="primary">LOC103721161</name>
</gene>
<evidence type="ECO:0000256" key="2">
    <source>
        <dbReference type="ARBA" id="ARBA00023015"/>
    </source>
</evidence>
<dbReference type="RefSeq" id="XP_008809462.2">
    <property type="nucleotide sequence ID" value="XM_008811240.4"/>
</dbReference>
<dbReference type="GeneID" id="103721161"/>
<evidence type="ECO:0000313" key="9">
    <source>
        <dbReference type="RefSeq" id="XP_008809462.2"/>
    </source>
</evidence>
<protein>
    <submittedName>
        <fullName evidence="9">Ethylene-responsive transcription factor 2-like</fullName>
    </submittedName>
</protein>
<evidence type="ECO:0000256" key="4">
    <source>
        <dbReference type="ARBA" id="ARBA00023163"/>
    </source>
</evidence>
<dbReference type="Proteomes" id="UP000228380">
    <property type="component" value="Chromosome 17"/>
</dbReference>
<evidence type="ECO:0000256" key="3">
    <source>
        <dbReference type="ARBA" id="ARBA00023125"/>
    </source>
</evidence>
<dbReference type="GO" id="GO:0005634">
    <property type="term" value="C:nucleus"/>
    <property type="evidence" value="ECO:0007669"/>
    <property type="project" value="UniProtKB-SubCell"/>
</dbReference>
<dbReference type="PANTHER" id="PTHR31190:SF287">
    <property type="entry name" value="DEVELOPMENT RELATED ERF PROTEIN"/>
    <property type="match status" value="1"/>
</dbReference>
<dbReference type="InterPro" id="IPR001471">
    <property type="entry name" value="AP2/ERF_dom"/>
</dbReference>
<reference evidence="8" key="1">
    <citation type="journal article" date="2019" name="Nat. Commun.">
        <title>Genome-wide association mapping of date palm fruit traits.</title>
        <authorList>
            <person name="Hazzouri K.M."/>
            <person name="Gros-Balthazard M."/>
            <person name="Flowers J.M."/>
            <person name="Copetti D."/>
            <person name="Lemansour A."/>
            <person name="Lebrun M."/>
            <person name="Masmoudi K."/>
            <person name="Ferrand S."/>
            <person name="Dhar M.I."/>
            <person name="Fresquez Z.A."/>
            <person name="Rosas U."/>
            <person name="Zhang J."/>
            <person name="Talag J."/>
            <person name="Lee S."/>
            <person name="Kudrna D."/>
            <person name="Powell R.F."/>
            <person name="Leitch I.J."/>
            <person name="Krueger R.R."/>
            <person name="Wing R.A."/>
            <person name="Amiri K.M.A."/>
            <person name="Purugganan M.D."/>
        </authorList>
    </citation>
    <scope>NUCLEOTIDE SEQUENCE [LARGE SCALE GENOMIC DNA]</scope>
    <source>
        <strain evidence="8">cv. Khalas</strain>
    </source>
</reference>
<dbReference type="GO" id="GO:0003700">
    <property type="term" value="F:DNA-binding transcription factor activity"/>
    <property type="evidence" value="ECO:0007669"/>
    <property type="project" value="InterPro"/>
</dbReference>
<dbReference type="OrthoDB" id="779889at2759"/>
<dbReference type="GO" id="GO:0003677">
    <property type="term" value="F:DNA binding"/>
    <property type="evidence" value="ECO:0007669"/>
    <property type="project" value="UniProtKB-KW"/>
</dbReference>
<dbReference type="CDD" id="cd00018">
    <property type="entry name" value="AP2"/>
    <property type="match status" value="1"/>
</dbReference>
<dbReference type="Pfam" id="PF00847">
    <property type="entry name" value="AP2"/>
    <property type="match status" value="1"/>
</dbReference>
<dbReference type="SUPFAM" id="SSF54171">
    <property type="entry name" value="DNA-binding domain"/>
    <property type="match status" value="1"/>
</dbReference>
<dbReference type="PROSITE" id="PS51032">
    <property type="entry name" value="AP2_ERF"/>
    <property type="match status" value="1"/>
</dbReference>
<comment type="subcellular location">
    <subcellularLocation>
        <location evidence="1">Nucleus</location>
    </subcellularLocation>
</comment>
<feature type="domain" description="AP2/ERF" evidence="7">
    <location>
        <begin position="94"/>
        <end position="152"/>
    </location>
</feature>
<dbReference type="KEGG" id="pda:103721161"/>
<dbReference type="SMART" id="SM00380">
    <property type="entry name" value="AP2"/>
    <property type="match status" value="1"/>
</dbReference>
<keyword evidence="4" id="KW-0804">Transcription</keyword>
<proteinExistence type="predicted"/>
<evidence type="ECO:0000256" key="1">
    <source>
        <dbReference type="ARBA" id="ARBA00004123"/>
    </source>
</evidence>
<keyword evidence="5" id="KW-0539">Nucleus</keyword>
<reference evidence="9" key="2">
    <citation type="submission" date="2025-08" db="UniProtKB">
        <authorList>
            <consortium name="RefSeq"/>
        </authorList>
    </citation>
    <scope>IDENTIFICATION</scope>
    <source>
        <tissue evidence="9">Young leaves</tissue>
    </source>
</reference>
<dbReference type="InterPro" id="IPR036955">
    <property type="entry name" value="AP2/ERF_dom_sf"/>
</dbReference>
<dbReference type="PANTHER" id="PTHR31190">
    <property type="entry name" value="DNA-BINDING DOMAIN"/>
    <property type="match status" value="1"/>
</dbReference>
<organism evidence="8 9">
    <name type="scientific">Phoenix dactylifera</name>
    <name type="common">Date palm</name>
    <dbReference type="NCBI Taxonomy" id="42345"/>
    <lineage>
        <taxon>Eukaryota</taxon>
        <taxon>Viridiplantae</taxon>
        <taxon>Streptophyta</taxon>
        <taxon>Embryophyta</taxon>
        <taxon>Tracheophyta</taxon>
        <taxon>Spermatophyta</taxon>
        <taxon>Magnoliopsida</taxon>
        <taxon>Liliopsida</taxon>
        <taxon>Arecaceae</taxon>
        <taxon>Coryphoideae</taxon>
        <taxon>Phoeniceae</taxon>
        <taxon>Phoenix</taxon>
    </lineage>
</organism>
<feature type="region of interest" description="Disordered" evidence="6">
    <location>
        <begin position="162"/>
        <end position="225"/>
    </location>
</feature>
<evidence type="ECO:0000256" key="6">
    <source>
        <dbReference type="SAM" id="MobiDB-lite"/>
    </source>
</evidence>
<dbReference type="InterPro" id="IPR016177">
    <property type="entry name" value="DNA-bd_dom_sf"/>
</dbReference>
<feature type="compositionally biased region" description="Low complexity" evidence="6">
    <location>
        <begin position="192"/>
        <end position="220"/>
    </location>
</feature>
<keyword evidence="8" id="KW-1185">Reference proteome</keyword>
<evidence type="ECO:0000259" key="7">
    <source>
        <dbReference type="PROSITE" id="PS51032"/>
    </source>
</evidence>
<dbReference type="InterPro" id="IPR044808">
    <property type="entry name" value="ERF_plant"/>
</dbReference>